<comment type="caution">
    <text evidence="2">The sequence shown here is derived from an EMBL/GenBank/DDBJ whole genome shotgun (WGS) entry which is preliminary data.</text>
</comment>
<keyword evidence="1" id="KW-1133">Transmembrane helix</keyword>
<gene>
    <name evidence="2" type="ORF">AAEO59_12990</name>
</gene>
<evidence type="ECO:0000256" key="1">
    <source>
        <dbReference type="SAM" id="Phobius"/>
    </source>
</evidence>
<evidence type="ECO:0000313" key="3">
    <source>
        <dbReference type="Proteomes" id="UP001398556"/>
    </source>
</evidence>
<name>A0ABU9HPA9_9FLAO</name>
<organism evidence="2 3">
    <name type="scientific">Flavobacterium flavipallidum</name>
    <dbReference type="NCBI Taxonomy" id="3139140"/>
    <lineage>
        <taxon>Bacteria</taxon>
        <taxon>Pseudomonadati</taxon>
        <taxon>Bacteroidota</taxon>
        <taxon>Flavobacteriia</taxon>
        <taxon>Flavobacteriales</taxon>
        <taxon>Flavobacteriaceae</taxon>
        <taxon>Flavobacterium</taxon>
    </lineage>
</organism>
<keyword evidence="1" id="KW-0812">Transmembrane</keyword>
<accession>A0ABU9HPA9</accession>
<proteinExistence type="predicted"/>
<feature type="transmembrane region" description="Helical" evidence="1">
    <location>
        <begin position="43"/>
        <end position="61"/>
    </location>
</feature>
<dbReference type="EMBL" id="JBBYHU010000029">
    <property type="protein sequence ID" value="MEL1241970.1"/>
    <property type="molecule type" value="Genomic_DNA"/>
</dbReference>
<protein>
    <submittedName>
        <fullName evidence="2">Uncharacterized protein</fullName>
    </submittedName>
</protein>
<keyword evidence="1" id="KW-0472">Membrane</keyword>
<feature type="transmembrane region" description="Helical" evidence="1">
    <location>
        <begin position="73"/>
        <end position="94"/>
    </location>
</feature>
<keyword evidence="3" id="KW-1185">Reference proteome</keyword>
<dbReference type="Proteomes" id="UP001398556">
    <property type="component" value="Unassembled WGS sequence"/>
</dbReference>
<dbReference type="RefSeq" id="WP_341701178.1">
    <property type="nucleotide sequence ID" value="NZ_JBBYHU010000029.1"/>
</dbReference>
<evidence type="ECO:0000313" key="2">
    <source>
        <dbReference type="EMBL" id="MEL1241970.1"/>
    </source>
</evidence>
<reference evidence="2 3" key="1">
    <citation type="submission" date="2024-04" db="EMBL/GenBank/DDBJ databases">
        <title>Flavobacterium sp. DGU99 16S ribosomal RNA gene Genome sequencing and assembly.</title>
        <authorList>
            <person name="Park S."/>
        </authorList>
    </citation>
    <scope>NUCLEOTIDE SEQUENCE [LARGE SCALE GENOMIC DNA]</scope>
    <source>
        <strain evidence="2 3">DGU99</strain>
    </source>
</reference>
<sequence length="138" mass="15064">MKTVLLYMLTLLFVTNIFSQTQNPSFTKENYLEKSKKQKRTGWIILGTGLGLGAVGGLVQLRNSNTTSYGSGFDFDFTGVYIAIGGGVVALASIPCFISAAKNKKMALSITMNQQNILLPINNEFVIKHPSLSLKIEL</sequence>